<sequence>MNYQSIDELLAIAKGAEGKYFDEFDVNGRLSSTGNKGGLGQIIEEGLFGYEINSDSEADFGELGVELKVTPVKINKNKTLSAKERLVLNIINYMKEVDYTFETSSFWKKNENLLIMFYLWEQAVNRKDYKILKSVLFTYPAEDLEIIKQDWQIIVDKIRAGKAEEISEADTMYLGACTKGASKNSLRSQPYSKIPAMQRAFSLKQSYMTSIARKYLDKDKVVSFTSKQELQEKSLEDILKERFEPYIGLSVQEISNKIDYVINPSNKSTIANMISYMLGIKGTKLDDIEEFAKANIQFKTIRLEPNGKPKESMSFENVDFNRWLLDSFKDSQFYERFEQTKFLFIVFEYRTPYIKGLDRTAYFKKIVLWNMPEATIQNELKQMWSEGRYVLQNGVKLVPTKRGMSNNLPKATDNPVTHIRPKATNAKDKVKLPDGQMITKQCYWLDRNYIAEIVKN</sequence>
<evidence type="ECO:0000313" key="5">
    <source>
        <dbReference type="EMBL" id="MRI82607.1"/>
    </source>
</evidence>
<dbReference type="CDD" id="cd22356">
    <property type="entry name" value="Sau3AI_N-like"/>
    <property type="match status" value="1"/>
</dbReference>
<evidence type="ECO:0000256" key="2">
    <source>
        <dbReference type="ARBA" id="ARBA00022759"/>
    </source>
</evidence>
<dbReference type="GO" id="GO:0004519">
    <property type="term" value="F:endonuclease activity"/>
    <property type="evidence" value="ECO:0007669"/>
    <property type="project" value="UniProtKB-KW"/>
</dbReference>
<dbReference type="CDD" id="cd22355">
    <property type="entry name" value="Sau3AI_C"/>
    <property type="match status" value="1"/>
</dbReference>
<dbReference type="Pfam" id="PF02976">
    <property type="entry name" value="MutH"/>
    <property type="match status" value="1"/>
</dbReference>
<keyword evidence="2 5" id="KW-0255">Endonuclease</keyword>
<dbReference type="RefSeq" id="WP_153862675.1">
    <property type="nucleotide sequence ID" value="NZ_WJQR01000014.1"/>
</dbReference>
<dbReference type="InterPro" id="IPR011335">
    <property type="entry name" value="Restrct_endonuc-II-like"/>
</dbReference>
<dbReference type="SUPFAM" id="SSF52980">
    <property type="entry name" value="Restriction endonuclease-like"/>
    <property type="match status" value="2"/>
</dbReference>
<dbReference type="EMBL" id="WJQR01000014">
    <property type="protein sequence ID" value="MRI82607.1"/>
    <property type="molecule type" value="Genomic_DNA"/>
</dbReference>
<dbReference type="Gene3D" id="3.40.600.10">
    <property type="entry name" value="DNA mismatch repair MutH/Restriction endonuclease, type II"/>
    <property type="match status" value="2"/>
</dbReference>
<evidence type="ECO:0000313" key="6">
    <source>
        <dbReference type="Proteomes" id="UP000469870"/>
    </source>
</evidence>
<keyword evidence="1" id="KW-0540">Nuclease</keyword>
<keyword evidence="3" id="KW-0378">Hydrolase</keyword>
<reference evidence="5 6" key="1">
    <citation type="submission" date="2019-11" db="EMBL/GenBank/DDBJ databases">
        <title>Characterisation of Fundicoccus ignavus gen. nov. sp. nov., a novel genus of the family Aerococcaceae isolated from bulk tank milk.</title>
        <authorList>
            <person name="Siebert A."/>
            <person name="Huptas C."/>
            <person name="Wenning M."/>
            <person name="Scherer S."/>
            <person name="Doll E.V."/>
        </authorList>
    </citation>
    <scope>NUCLEOTIDE SEQUENCE [LARGE SCALE GENOMIC DNA]</scope>
    <source>
        <strain evidence="5 6">DSM 109653</strain>
    </source>
</reference>
<dbReference type="AlphaFoldDB" id="A0A844C1L6"/>
<feature type="domain" description="DNA mismatch repair MutH/Type II restriction enzyme Sau3AI" evidence="4">
    <location>
        <begin position="50"/>
        <end position="150"/>
    </location>
</feature>
<dbReference type="GO" id="GO:0003677">
    <property type="term" value="F:DNA binding"/>
    <property type="evidence" value="ECO:0007669"/>
    <property type="project" value="InterPro"/>
</dbReference>
<dbReference type="InterPro" id="IPR011337">
    <property type="entry name" value="DNA_rep_MutH/RE_typeII_Sau3AI"/>
</dbReference>
<dbReference type="InterPro" id="IPR037057">
    <property type="entry name" value="DNA_rep_MutH/T2_RE_sf"/>
</dbReference>
<gene>
    <name evidence="5" type="ORF">GIY11_11360</name>
</gene>
<comment type="caution">
    <text evidence="5">The sequence shown here is derived from an EMBL/GenBank/DDBJ whole genome shotgun (WGS) entry which is preliminary data.</text>
</comment>
<proteinExistence type="predicted"/>
<dbReference type="Proteomes" id="UP000469870">
    <property type="component" value="Unassembled WGS sequence"/>
</dbReference>
<accession>A0A844C1L6</accession>
<dbReference type="NCBIfam" id="NF040973">
    <property type="entry name" value="restrict_Sau3AI"/>
    <property type="match status" value="1"/>
</dbReference>
<organism evidence="5 6">
    <name type="scientific">Fundicoccus ignavus</name>
    <dbReference type="NCBI Taxonomy" id="2664442"/>
    <lineage>
        <taxon>Bacteria</taxon>
        <taxon>Bacillati</taxon>
        <taxon>Bacillota</taxon>
        <taxon>Bacilli</taxon>
        <taxon>Lactobacillales</taxon>
        <taxon>Aerococcaceae</taxon>
        <taxon>Fundicoccus</taxon>
    </lineage>
</organism>
<evidence type="ECO:0000256" key="3">
    <source>
        <dbReference type="ARBA" id="ARBA00022801"/>
    </source>
</evidence>
<dbReference type="GO" id="GO:0016787">
    <property type="term" value="F:hydrolase activity"/>
    <property type="evidence" value="ECO:0007669"/>
    <property type="project" value="UniProtKB-KW"/>
</dbReference>
<protein>
    <submittedName>
        <fullName evidence="5">Restriction endonuclease</fullName>
    </submittedName>
</protein>
<name>A0A844C1L6_9LACT</name>
<evidence type="ECO:0000256" key="1">
    <source>
        <dbReference type="ARBA" id="ARBA00022722"/>
    </source>
</evidence>
<dbReference type="SMART" id="SM00927">
    <property type="entry name" value="MutH"/>
    <property type="match status" value="1"/>
</dbReference>
<evidence type="ECO:0000259" key="4">
    <source>
        <dbReference type="SMART" id="SM00927"/>
    </source>
</evidence>